<dbReference type="Proteomes" id="UP000553776">
    <property type="component" value="Unassembled WGS sequence"/>
</dbReference>
<accession>A0A841U8T6</accession>
<sequence length="212" mass="23670">MPTSAEIRARARASLQGKWTGAVLTMLLYYVLVWVLAAINLIPFLGWIVELLLIGPLAMGLYAYFLELVRTNRTDSGHLFSGFAQFIDAFLLHVLMAIFVFLWSLLLIIPGIIASLRYSQAYFILRDNPSIGPLEAIRRSKELTAGHKGRLFVLILTFIGWIILGAIPFGIGLLWVYPYILTSMAHFYEDLRSRTQAATPPPPPPGYPGYAG</sequence>
<evidence type="ECO:0000313" key="3">
    <source>
        <dbReference type="Proteomes" id="UP000553776"/>
    </source>
</evidence>
<dbReference type="EMBL" id="JACJVR010000096">
    <property type="protein sequence ID" value="MBB6694514.1"/>
    <property type="molecule type" value="Genomic_DNA"/>
</dbReference>
<dbReference type="InterPro" id="IPR010380">
    <property type="entry name" value="DUF975"/>
</dbReference>
<feature type="transmembrane region" description="Helical" evidence="1">
    <location>
        <begin position="21"/>
        <end position="42"/>
    </location>
</feature>
<dbReference type="PANTHER" id="PTHR40076:SF1">
    <property type="entry name" value="MEMBRANE PROTEIN"/>
    <property type="match status" value="1"/>
</dbReference>
<dbReference type="AlphaFoldDB" id="A0A841U8T6"/>
<keyword evidence="3" id="KW-1185">Reference proteome</keyword>
<name>A0A841U8T6_9BACL</name>
<organism evidence="2 3">
    <name type="scientific">Cohnella xylanilytica</name>
    <dbReference type="NCBI Taxonomy" id="557555"/>
    <lineage>
        <taxon>Bacteria</taxon>
        <taxon>Bacillati</taxon>
        <taxon>Bacillota</taxon>
        <taxon>Bacilli</taxon>
        <taxon>Bacillales</taxon>
        <taxon>Paenibacillaceae</taxon>
        <taxon>Cohnella</taxon>
    </lineage>
</organism>
<gene>
    <name evidence="2" type="ORF">H7B90_24265</name>
</gene>
<proteinExistence type="predicted"/>
<protein>
    <submittedName>
        <fullName evidence="2">DUF975 family protein</fullName>
    </submittedName>
</protein>
<keyword evidence="1" id="KW-1133">Transmembrane helix</keyword>
<dbReference type="Pfam" id="PF06161">
    <property type="entry name" value="DUF975"/>
    <property type="match status" value="1"/>
</dbReference>
<comment type="caution">
    <text evidence="2">The sequence shown here is derived from an EMBL/GenBank/DDBJ whole genome shotgun (WGS) entry which is preliminary data.</text>
</comment>
<evidence type="ECO:0000313" key="2">
    <source>
        <dbReference type="EMBL" id="MBB6694514.1"/>
    </source>
</evidence>
<keyword evidence="1" id="KW-0472">Membrane</keyword>
<feature type="transmembrane region" description="Helical" evidence="1">
    <location>
        <begin position="90"/>
        <end position="113"/>
    </location>
</feature>
<dbReference type="RefSeq" id="WP_185138477.1">
    <property type="nucleotide sequence ID" value="NZ_JACJVR010000096.1"/>
</dbReference>
<evidence type="ECO:0000256" key="1">
    <source>
        <dbReference type="SAM" id="Phobius"/>
    </source>
</evidence>
<dbReference type="PANTHER" id="PTHR40076">
    <property type="entry name" value="MEMBRANE PROTEIN-RELATED"/>
    <property type="match status" value="1"/>
</dbReference>
<feature type="transmembrane region" description="Helical" evidence="1">
    <location>
        <begin position="151"/>
        <end position="177"/>
    </location>
</feature>
<reference evidence="2 3" key="1">
    <citation type="submission" date="2020-08" db="EMBL/GenBank/DDBJ databases">
        <title>Cohnella phylogeny.</title>
        <authorList>
            <person name="Dunlap C."/>
        </authorList>
    </citation>
    <scope>NUCLEOTIDE SEQUENCE [LARGE SCALE GENOMIC DNA]</scope>
    <source>
        <strain evidence="2 3">DSM 25239</strain>
    </source>
</reference>
<keyword evidence="1" id="KW-0812">Transmembrane</keyword>
<feature type="transmembrane region" description="Helical" evidence="1">
    <location>
        <begin position="48"/>
        <end position="69"/>
    </location>
</feature>